<evidence type="ECO:0000313" key="2">
    <source>
        <dbReference type="Proteomes" id="UP001431783"/>
    </source>
</evidence>
<evidence type="ECO:0000313" key="1">
    <source>
        <dbReference type="EMBL" id="KAK9876562.1"/>
    </source>
</evidence>
<keyword evidence="2" id="KW-1185">Reference proteome</keyword>
<dbReference type="Proteomes" id="UP001431783">
    <property type="component" value="Unassembled WGS sequence"/>
</dbReference>
<reference evidence="1 2" key="1">
    <citation type="submission" date="2023-03" db="EMBL/GenBank/DDBJ databases">
        <title>Genome insight into feeding habits of ladybird beetles.</title>
        <authorList>
            <person name="Li H.-S."/>
            <person name="Huang Y.-H."/>
            <person name="Pang H."/>
        </authorList>
    </citation>
    <scope>NUCLEOTIDE SEQUENCE [LARGE SCALE GENOMIC DNA]</scope>
    <source>
        <strain evidence="1">SYSU_2023b</strain>
        <tissue evidence="1">Whole body</tissue>
    </source>
</reference>
<organism evidence="1 2">
    <name type="scientific">Henosepilachna vigintioctopunctata</name>
    <dbReference type="NCBI Taxonomy" id="420089"/>
    <lineage>
        <taxon>Eukaryota</taxon>
        <taxon>Metazoa</taxon>
        <taxon>Ecdysozoa</taxon>
        <taxon>Arthropoda</taxon>
        <taxon>Hexapoda</taxon>
        <taxon>Insecta</taxon>
        <taxon>Pterygota</taxon>
        <taxon>Neoptera</taxon>
        <taxon>Endopterygota</taxon>
        <taxon>Coleoptera</taxon>
        <taxon>Polyphaga</taxon>
        <taxon>Cucujiformia</taxon>
        <taxon>Coccinelloidea</taxon>
        <taxon>Coccinellidae</taxon>
        <taxon>Epilachninae</taxon>
        <taxon>Epilachnini</taxon>
        <taxon>Henosepilachna</taxon>
    </lineage>
</organism>
<comment type="caution">
    <text evidence="1">The sequence shown here is derived from an EMBL/GenBank/DDBJ whole genome shotgun (WGS) entry which is preliminary data.</text>
</comment>
<name>A0AAW1U7D3_9CUCU</name>
<protein>
    <submittedName>
        <fullName evidence="1">Uncharacterized protein</fullName>
    </submittedName>
</protein>
<accession>A0AAW1U7D3</accession>
<proteinExistence type="predicted"/>
<dbReference type="EMBL" id="JARQZJ010000037">
    <property type="protein sequence ID" value="KAK9876562.1"/>
    <property type="molecule type" value="Genomic_DNA"/>
</dbReference>
<sequence>MWYHSIAPVVNTLTSKYVIVHVNEIIDRLIINQIINYLWPTGLTSSHTKAAVSMSENVGDSTSNGHKISDLENVLSCSMKWDKTAIVNAKKVFLSIKGNK</sequence>
<dbReference type="AlphaFoldDB" id="A0AAW1U7D3"/>
<gene>
    <name evidence="1" type="ORF">WA026_013938</name>
</gene>